<dbReference type="HOGENOM" id="CLU_2482575_0_0_6"/>
<accession>A0A077MZE4</accession>
<protein>
    <submittedName>
        <fullName evidence="2">Uncharacterized protein</fullName>
    </submittedName>
</protein>
<feature type="compositionally biased region" description="Basic and acidic residues" evidence="1">
    <location>
        <begin position="74"/>
        <end position="87"/>
    </location>
</feature>
<gene>
    <name evidence="2" type="ORF">XBP1_1080009</name>
</gene>
<sequence length="87" mass="9860">MAEAKENGKLKLYRVANLTAQAINFRIGAFTSTLDASKVDGKQAWQVTFTLREHLSVSDAMPGRAALFRPRNRQSREPELQRKNRNS</sequence>
<reference evidence="2" key="1">
    <citation type="submission" date="2013-07" db="EMBL/GenBank/DDBJ databases">
        <title>Sub-species coevolution in mutualistic symbiosis.</title>
        <authorList>
            <person name="Murfin K."/>
            <person name="Klassen J."/>
            <person name="Lee M."/>
            <person name="Forst S."/>
            <person name="Stock P."/>
            <person name="Goodrich-Blair H."/>
        </authorList>
    </citation>
    <scope>NUCLEOTIDE SEQUENCE [LARGE SCALE GENOMIC DNA]</scope>
    <source>
        <strain evidence="2">Puntauvense</strain>
    </source>
</reference>
<dbReference type="EMBL" id="CBSW010000011">
    <property type="protein sequence ID" value="CDG95146.1"/>
    <property type="molecule type" value="Genomic_DNA"/>
</dbReference>
<feature type="region of interest" description="Disordered" evidence="1">
    <location>
        <begin position="62"/>
        <end position="87"/>
    </location>
</feature>
<name>A0A077MZE4_XENBV</name>
<proteinExistence type="predicted"/>
<dbReference type="AlphaFoldDB" id="A0A077MZE4"/>
<dbReference type="InterPro" id="IPR057869">
    <property type="entry name" value="HP1_YO34"/>
</dbReference>
<evidence type="ECO:0000313" key="2">
    <source>
        <dbReference type="EMBL" id="CDG95146.1"/>
    </source>
</evidence>
<dbReference type="Pfam" id="PF25759">
    <property type="entry name" value="HP1_ORF34"/>
    <property type="match status" value="1"/>
</dbReference>
<comment type="caution">
    <text evidence="2">The sequence shown here is derived from an EMBL/GenBank/DDBJ whole genome shotgun (WGS) entry which is preliminary data.</text>
</comment>
<organism evidence="2">
    <name type="scientific">Xenorhabdus bovienii str. puntauvense</name>
    <dbReference type="NCBI Taxonomy" id="1398201"/>
    <lineage>
        <taxon>Bacteria</taxon>
        <taxon>Pseudomonadati</taxon>
        <taxon>Pseudomonadota</taxon>
        <taxon>Gammaproteobacteria</taxon>
        <taxon>Enterobacterales</taxon>
        <taxon>Morganellaceae</taxon>
        <taxon>Xenorhabdus</taxon>
    </lineage>
</organism>
<dbReference type="RefSeq" id="WP_413770701.1">
    <property type="nucleotide sequence ID" value="NZ_CAWLWN010000100.1"/>
</dbReference>
<dbReference type="Proteomes" id="UP000028511">
    <property type="component" value="Unassembled WGS sequence"/>
</dbReference>
<evidence type="ECO:0000256" key="1">
    <source>
        <dbReference type="SAM" id="MobiDB-lite"/>
    </source>
</evidence>